<dbReference type="GO" id="GO:0006412">
    <property type="term" value="P:translation"/>
    <property type="evidence" value="ECO:0007669"/>
    <property type="project" value="InterPro"/>
</dbReference>
<dbReference type="GO" id="GO:0003735">
    <property type="term" value="F:structural constituent of ribosome"/>
    <property type="evidence" value="ECO:0007669"/>
    <property type="project" value="InterPro"/>
</dbReference>
<accession>A0A8R1YCE2</accession>
<dbReference type="InterPro" id="IPR009644">
    <property type="entry name" value="FKTN/MNN4/W02B3.4-1"/>
</dbReference>
<dbReference type="FunFam" id="3.100.10.10:FF:000014">
    <property type="entry name" value="Ribosomal protein"/>
    <property type="match status" value="1"/>
</dbReference>
<keyword evidence="7" id="KW-0687">Ribonucleoprotein</keyword>
<dbReference type="InterPro" id="IPR021131">
    <property type="entry name" value="Ribosomal_uL15/eL18"/>
</dbReference>
<proteinExistence type="inferred from homology"/>
<name>A0A2A6C5M1_PRIPA</name>
<dbReference type="EnsemblMetazoa" id="PPA14257.1">
    <property type="protein sequence ID" value="PPA14257.1"/>
    <property type="gene ID" value="WBGene00103811"/>
</dbReference>
<dbReference type="InterPro" id="IPR036390">
    <property type="entry name" value="WH_DNA-bd_sf"/>
</dbReference>
<reference evidence="11" key="1">
    <citation type="journal article" date="2008" name="Nat. Genet.">
        <title>The Pristionchus pacificus genome provides a unique perspective on nematode lifestyle and parasitism.</title>
        <authorList>
            <person name="Dieterich C."/>
            <person name="Clifton S.W."/>
            <person name="Schuster L.N."/>
            <person name="Chinwalla A."/>
            <person name="Delehaunty K."/>
            <person name="Dinkelacker I."/>
            <person name="Fulton L."/>
            <person name="Fulton R."/>
            <person name="Godfrey J."/>
            <person name="Minx P."/>
            <person name="Mitreva M."/>
            <person name="Roeseler W."/>
            <person name="Tian H."/>
            <person name="Witte H."/>
            <person name="Yang S.P."/>
            <person name="Wilson R.K."/>
            <person name="Sommer R.J."/>
        </authorList>
    </citation>
    <scope>NUCLEOTIDE SEQUENCE [LARGE SCALE GENOMIC DNA]</scope>
    <source>
        <strain evidence="11">PS312</strain>
    </source>
</reference>
<keyword evidence="5" id="KW-1133">Transmembrane helix</keyword>
<feature type="region of interest" description="Disordered" evidence="8">
    <location>
        <begin position="1"/>
        <end position="37"/>
    </location>
</feature>
<dbReference type="InterPro" id="IPR001266">
    <property type="entry name" value="Ribosomal_eS19"/>
</dbReference>
<dbReference type="Pfam" id="PF00828">
    <property type="entry name" value="Ribosomal_L27A"/>
    <property type="match status" value="1"/>
</dbReference>
<evidence type="ECO:0000313" key="10">
    <source>
        <dbReference type="EnsemblMetazoa" id="PPA14257.1"/>
    </source>
</evidence>
<evidence type="ECO:0000256" key="1">
    <source>
        <dbReference type="ARBA" id="ARBA00004167"/>
    </source>
</evidence>
<gene>
    <name evidence="10" type="primary">WBGene00103811</name>
</gene>
<organism evidence="10 11">
    <name type="scientific">Pristionchus pacificus</name>
    <name type="common">Parasitic nematode worm</name>
    <dbReference type="NCBI Taxonomy" id="54126"/>
    <lineage>
        <taxon>Eukaryota</taxon>
        <taxon>Metazoa</taxon>
        <taxon>Ecdysozoa</taxon>
        <taxon>Nematoda</taxon>
        <taxon>Chromadorea</taxon>
        <taxon>Rhabditida</taxon>
        <taxon>Rhabditina</taxon>
        <taxon>Diplogasteromorpha</taxon>
        <taxon>Diplogasteroidea</taxon>
        <taxon>Neodiplogasteridae</taxon>
        <taxon>Pristionchus</taxon>
    </lineage>
</organism>
<evidence type="ECO:0000256" key="8">
    <source>
        <dbReference type="SAM" id="MobiDB-lite"/>
    </source>
</evidence>
<dbReference type="SMART" id="SM01413">
    <property type="entry name" value="Ribosomal_S19e"/>
    <property type="match status" value="1"/>
</dbReference>
<evidence type="ECO:0000256" key="6">
    <source>
        <dbReference type="ARBA" id="ARBA00023136"/>
    </source>
</evidence>
<keyword evidence="3" id="KW-0812">Transmembrane</keyword>
<feature type="region of interest" description="Disordered" evidence="8">
    <location>
        <begin position="245"/>
        <end position="284"/>
    </location>
</feature>
<evidence type="ECO:0000256" key="7">
    <source>
        <dbReference type="ARBA" id="ARBA00023274"/>
    </source>
</evidence>
<evidence type="ECO:0000256" key="5">
    <source>
        <dbReference type="ARBA" id="ARBA00022989"/>
    </source>
</evidence>
<feature type="compositionally biased region" description="Basic and acidic residues" evidence="8">
    <location>
        <begin position="246"/>
        <end position="257"/>
    </location>
</feature>
<evidence type="ECO:0000313" key="11">
    <source>
        <dbReference type="Proteomes" id="UP000005239"/>
    </source>
</evidence>
<protein>
    <submittedName>
        <fullName evidence="10">Ribosomal protein</fullName>
    </submittedName>
</protein>
<dbReference type="FunFam" id="1.10.10.10:FF:001663">
    <property type="entry name" value="Uncharacterized protein"/>
    <property type="match status" value="1"/>
</dbReference>
<comment type="subcellular location">
    <subcellularLocation>
        <location evidence="1">Membrane</location>
        <topology evidence="1">Single-pass membrane protein</topology>
    </subcellularLocation>
</comment>
<dbReference type="AlphaFoldDB" id="A0A2A6C5M1"/>
<dbReference type="PANTHER" id="PTHR15407">
    <property type="entry name" value="FUKUTIN-RELATED"/>
    <property type="match status" value="1"/>
</dbReference>
<dbReference type="PANTHER" id="PTHR15407:SF28">
    <property type="entry name" value="RIBITOL-5-PHOSPHATE TRANSFERASE FKTN"/>
    <property type="match status" value="1"/>
</dbReference>
<sequence length="849" mass="95911">MKNSQFNWRPEEEKAQSRAEGQGYPEQSQALAGRPLSVDRDEVIKRIAHFLKQTEKLRRGVQPNSYAKASGSVIRKALKSLETLKWSDKSEDGNGRVHSKQGRKDLDRIAAGLRSIDPQVVRQERGRQWPSPFQAGMSYVLYSSNSTFDLTDRQAVKGFSIPGYEIEVKKDGEMIKGVFLDEGTLKKMTAEKQKYVNGEKTIPKQSKRPLFKVVDAPDSDDELGLEEEQSLLDALRKLPFRNARNVKMEKMSPEPEKKRRRGNSLPPAAIVPPPSTGIPSLPQTTVPRVPIRVTKKTHAVPSVLLPSSATVVSSTPNTVTLEMIFDKLNDVQTTLSLISSRQDRLERRVGEITNDSVGIRHQTRTLVESTEKIEENVANLATVVNEVKDRLPRPPTGPQYDLYGLTEEEPFVPPVHVSSSHPRDAGPLQPLILPPRIPSSPTPSQPQHTPIIYVPSPHNSIRVHPRPPFNSTPFCTPSTSSQSVPRRQIRPTTVFDQDAIPPSMYFDLDEKKRRKDQLPRDPTIQRIARISPTPSDSVNKTSTIEEQACVYASLVLQDDDFERSFFAHSIQTSAIRQLLVIVKAKFFSHSAEQKIKAAGGTCVLVAKGTITCVFHHAMRSLDAVPSLPRLNSGQCTQVIVRKMSRSARVQDNFDDNGRGRLQNYSIFGGWYRECSLISHTSDVDFFIRAEDYNPSILADLDAKESPYKVNRIFGLPKDSYELTVLVKKSSDVSIDFFFLYTNSNESYVGGLDWYTRRKFKWSYPRITHLCTADLLGHLFHVPCNVKEVLDMEYGNWQEDAASKDFVWYKSHQNVQENGFYTSEEMKEMRPPGWRWVNDLVGFIVRNAAP</sequence>
<reference evidence="10" key="2">
    <citation type="submission" date="2022-06" db="UniProtKB">
        <authorList>
            <consortium name="EnsemblMetazoa"/>
        </authorList>
    </citation>
    <scope>IDENTIFICATION</scope>
    <source>
        <strain evidence="10">PS312</strain>
    </source>
</reference>
<dbReference type="SUPFAM" id="SSF52080">
    <property type="entry name" value="Ribosomal proteins L15p and L18e"/>
    <property type="match status" value="1"/>
</dbReference>
<dbReference type="GO" id="GO:0016020">
    <property type="term" value="C:membrane"/>
    <property type="evidence" value="ECO:0007669"/>
    <property type="project" value="UniProtKB-SubCell"/>
</dbReference>
<accession>A0A2A6C5M1</accession>
<dbReference type="GO" id="GO:0005840">
    <property type="term" value="C:ribosome"/>
    <property type="evidence" value="ECO:0007669"/>
    <property type="project" value="UniProtKB-KW"/>
</dbReference>
<evidence type="ECO:0000256" key="2">
    <source>
        <dbReference type="ARBA" id="ARBA00010014"/>
    </source>
</evidence>
<keyword evidence="4" id="KW-0689">Ribosomal protein</keyword>
<dbReference type="Gene3D" id="1.10.10.10">
    <property type="entry name" value="Winged helix-like DNA-binding domain superfamily/Winged helix DNA-binding domain"/>
    <property type="match status" value="1"/>
</dbReference>
<evidence type="ECO:0000256" key="3">
    <source>
        <dbReference type="ARBA" id="ARBA00022692"/>
    </source>
</evidence>
<dbReference type="GO" id="GO:1990904">
    <property type="term" value="C:ribonucleoprotein complex"/>
    <property type="evidence" value="ECO:0007669"/>
    <property type="project" value="UniProtKB-KW"/>
</dbReference>
<dbReference type="Proteomes" id="UP000005239">
    <property type="component" value="Unassembled WGS sequence"/>
</dbReference>
<dbReference type="Pfam" id="PF01090">
    <property type="entry name" value="Ribosomal_S19e"/>
    <property type="match status" value="1"/>
</dbReference>
<keyword evidence="6" id="KW-0472">Membrane</keyword>
<dbReference type="Gene3D" id="3.100.10.10">
    <property type="match status" value="1"/>
</dbReference>
<feature type="domain" description="Large ribosomal subunit protein uL15/eL18" evidence="9">
    <location>
        <begin position="580"/>
        <end position="603"/>
    </location>
</feature>
<dbReference type="InterPro" id="IPR036388">
    <property type="entry name" value="WH-like_DNA-bd_sf"/>
</dbReference>
<comment type="similarity">
    <text evidence="2">Belongs to the eukaryotic ribosomal protein eS19 family.</text>
</comment>
<keyword evidence="11" id="KW-1185">Reference proteome</keyword>
<evidence type="ECO:0000259" key="9">
    <source>
        <dbReference type="Pfam" id="PF00828"/>
    </source>
</evidence>
<dbReference type="SUPFAM" id="SSF46785">
    <property type="entry name" value="Winged helix' DNA-binding domain"/>
    <property type="match status" value="1"/>
</dbReference>
<dbReference type="InterPro" id="IPR036227">
    <property type="entry name" value="Ribosomal_uL15/eL18_sf"/>
</dbReference>
<evidence type="ECO:0000256" key="4">
    <source>
        <dbReference type="ARBA" id="ARBA00022980"/>
    </source>
</evidence>